<name>A0A154I9M9_RHILE</name>
<proteinExistence type="predicted"/>
<gene>
    <name evidence="1" type="ORF">A4A59_03805</name>
</gene>
<dbReference type="EMBL" id="LVYU01000134">
    <property type="protein sequence ID" value="KZA97304.1"/>
    <property type="molecule type" value="Genomic_DNA"/>
</dbReference>
<dbReference type="AlphaFoldDB" id="A0A154I9M9"/>
<comment type="caution">
    <text evidence="1">The sequence shown here is derived from an EMBL/GenBank/DDBJ whole genome shotgun (WGS) entry which is preliminary data.</text>
</comment>
<reference evidence="1" key="1">
    <citation type="submission" date="2016-03" db="EMBL/GenBank/DDBJ databases">
        <title>Microsymbionts genomes from the relict species Vavilovia formosa.</title>
        <authorList>
            <person name="Chirak E."/>
            <person name="Kimeklis A."/>
            <person name="Kopat V."/>
            <person name="Andronov E."/>
        </authorList>
    </citation>
    <scope>NUCLEOTIDE SEQUENCE [LARGE SCALE GENOMIC DNA]</scope>
    <source>
        <strain evidence="1">Vaf12</strain>
    </source>
</reference>
<accession>A0A154I9M9</accession>
<organism evidence="1">
    <name type="scientific">Rhizobium leguminosarum</name>
    <dbReference type="NCBI Taxonomy" id="384"/>
    <lineage>
        <taxon>Bacteria</taxon>
        <taxon>Pseudomonadati</taxon>
        <taxon>Pseudomonadota</taxon>
        <taxon>Alphaproteobacteria</taxon>
        <taxon>Hyphomicrobiales</taxon>
        <taxon>Rhizobiaceae</taxon>
        <taxon>Rhizobium/Agrobacterium group</taxon>
        <taxon>Rhizobium</taxon>
    </lineage>
</organism>
<protein>
    <recommendedName>
        <fullName evidence="2">HMA domain-containing protein</fullName>
    </recommendedName>
</protein>
<sequence length="76" mass="8297">MTTDKIEVTIRIDKNQARSLGEVVGDLKSQGLEQVQSHERFMIVNGTVNPDALDALRAVKGVASVRQDAAYKTQAN</sequence>
<evidence type="ECO:0008006" key="2">
    <source>
        <dbReference type="Google" id="ProtNLM"/>
    </source>
</evidence>
<evidence type="ECO:0000313" key="1">
    <source>
        <dbReference type="EMBL" id="KZA97304.1"/>
    </source>
</evidence>
<dbReference type="RefSeq" id="WP_062944592.1">
    <property type="nucleotide sequence ID" value="NZ_CP171844.1"/>
</dbReference>